<keyword evidence="3 7" id="KW-0812">Transmembrane</keyword>
<accession>A0A326UBC8</accession>
<sequence>MEIALFLLVALVVCAGVFWMWMLVDCLINETLNGRQRLGWLALVVFTSIIGSIIYFIKARNIEKVKTSDFETKPKEPASKDRRETTQPVMQPASA</sequence>
<evidence type="ECO:0000256" key="1">
    <source>
        <dbReference type="ARBA" id="ARBA00004651"/>
    </source>
</evidence>
<dbReference type="Proteomes" id="UP000248806">
    <property type="component" value="Unassembled WGS sequence"/>
</dbReference>
<evidence type="ECO:0000256" key="3">
    <source>
        <dbReference type="ARBA" id="ARBA00022692"/>
    </source>
</evidence>
<organism evidence="9 10">
    <name type="scientific">Thermosporothrix hazakensis</name>
    <dbReference type="NCBI Taxonomy" id="644383"/>
    <lineage>
        <taxon>Bacteria</taxon>
        <taxon>Bacillati</taxon>
        <taxon>Chloroflexota</taxon>
        <taxon>Ktedonobacteria</taxon>
        <taxon>Ktedonobacterales</taxon>
        <taxon>Thermosporotrichaceae</taxon>
        <taxon>Thermosporothrix</taxon>
    </lineage>
</organism>
<dbReference type="OrthoDB" id="164888at2"/>
<feature type="domain" description="Cardiolipin synthase N-terminal" evidence="8">
    <location>
        <begin position="17"/>
        <end position="57"/>
    </location>
</feature>
<comment type="caution">
    <text evidence="9">The sequence shown here is derived from an EMBL/GenBank/DDBJ whole genome shotgun (WGS) entry which is preliminary data.</text>
</comment>
<dbReference type="InterPro" id="IPR027379">
    <property type="entry name" value="CLS_N"/>
</dbReference>
<evidence type="ECO:0000313" key="9">
    <source>
        <dbReference type="EMBL" id="PZW30601.1"/>
    </source>
</evidence>
<feature type="compositionally biased region" description="Basic and acidic residues" evidence="6">
    <location>
        <begin position="69"/>
        <end position="85"/>
    </location>
</feature>
<keyword evidence="10" id="KW-1185">Reference proteome</keyword>
<keyword evidence="2" id="KW-1003">Cell membrane</keyword>
<proteinExistence type="predicted"/>
<keyword evidence="5 7" id="KW-0472">Membrane</keyword>
<protein>
    <submittedName>
        <fullName evidence="9">Phospholipase D-like protein</fullName>
    </submittedName>
</protein>
<keyword evidence="4 7" id="KW-1133">Transmembrane helix</keyword>
<evidence type="ECO:0000256" key="5">
    <source>
        <dbReference type="ARBA" id="ARBA00023136"/>
    </source>
</evidence>
<evidence type="ECO:0000256" key="7">
    <source>
        <dbReference type="SAM" id="Phobius"/>
    </source>
</evidence>
<name>A0A326UBC8_THEHA</name>
<comment type="subcellular location">
    <subcellularLocation>
        <location evidence="1">Cell membrane</location>
        <topology evidence="1">Multi-pass membrane protein</topology>
    </subcellularLocation>
</comment>
<dbReference type="GO" id="GO:0005886">
    <property type="term" value="C:plasma membrane"/>
    <property type="evidence" value="ECO:0007669"/>
    <property type="project" value="UniProtKB-SubCell"/>
</dbReference>
<dbReference type="AlphaFoldDB" id="A0A326UBC8"/>
<feature type="compositionally biased region" description="Polar residues" evidence="6">
    <location>
        <begin position="86"/>
        <end position="95"/>
    </location>
</feature>
<evidence type="ECO:0000259" key="8">
    <source>
        <dbReference type="Pfam" id="PF13396"/>
    </source>
</evidence>
<evidence type="ECO:0000256" key="4">
    <source>
        <dbReference type="ARBA" id="ARBA00022989"/>
    </source>
</evidence>
<dbReference type="EMBL" id="QKUF01000007">
    <property type="protein sequence ID" value="PZW30601.1"/>
    <property type="molecule type" value="Genomic_DNA"/>
</dbReference>
<feature type="transmembrane region" description="Helical" evidence="7">
    <location>
        <begin position="39"/>
        <end position="57"/>
    </location>
</feature>
<evidence type="ECO:0000256" key="6">
    <source>
        <dbReference type="SAM" id="MobiDB-lite"/>
    </source>
</evidence>
<gene>
    <name evidence="9" type="ORF">EI42_02573</name>
</gene>
<dbReference type="Pfam" id="PF13396">
    <property type="entry name" value="PLDc_N"/>
    <property type="match status" value="1"/>
</dbReference>
<evidence type="ECO:0000313" key="10">
    <source>
        <dbReference type="Proteomes" id="UP000248806"/>
    </source>
</evidence>
<feature type="region of interest" description="Disordered" evidence="6">
    <location>
        <begin position="69"/>
        <end position="95"/>
    </location>
</feature>
<dbReference type="RefSeq" id="WP_111322454.1">
    <property type="nucleotide sequence ID" value="NZ_BIFX01000001.1"/>
</dbReference>
<evidence type="ECO:0000256" key="2">
    <source>
        <dbReference type="ARBA" id="ARBA00022475"/>
    </source>
</evidence>
<reference evidence="9 10" key="1">
    <citation type="submission" date="2018-06" db="EMBL/GenBank/DDBJ databases">
        <title>Genomic Encyclopedia of Archaeal and Bacterial Type Strains, Phase II (KMG-II): from individual species to whole genera.</title>
        <authorList>
            <person name="Goeker M."/>
        </authorList>
    </citation>
    <scope>NUCLEOTIDE SEQUENCE [LARGE SCALE GENOMIC DNA]</scope>
    <source>
        <strain evidence="9 10">ATCC BAA-1881</strain>
    </source>
</reference>